<dbReference type="PROSITE" id="PS51192">
    <property type="entry name" value="HELICASE_ATP_BIND_1"/>
    <property type="match status" value="1"/>
</dbReference>
<evidence type="ECO:0000256" key="1">
    <source>
        <dbReference type="ARBA" id="ARBA00022801"/>
    </source>
</evidence>
<accession>A0A5K1UAY6</accession>
<dbReference type="VEuPathDB" id="AmoebaDB:EHI5A_096680"/>
<dbReference type="InterPro" id="IPR038718">
    <property type="entry name" value="SNF2-like_sf"/>
</dbReference>
<dbReference type="FunFam" id="3.40.50.10810:FF:000020">
    <property type="entry name" value="DNA repair and recombination protein RAD54B"/>
    <property type="match status" value="1"/>
</dbReference>
<dbReference type="VEuPathDB" id="AmoebaDB:EHI8A_068330"/>
<dbReference type="InterPro" id="IPR014001">
    <property type="entry name" value="Helicase_ATP-bd"/>
</dbReference>
<dbReference type="Gene3D" id="3.40.50.300">
    <property type="entry name" value="P-loop containing nucleotide triphosphate hydrolases"/>
    <property type="match status" value="1"/>
</dbReference>
<dbReference type="SUPFAM" id="SSF52540">
    <property type="entry name" value="P-loop containing nucleoside triphosphate hydrolases"/>
    <property type="match status" value="2"/>
</dbReference>
<dbReference type="Proteomes" id="UP000078387">
    <property type="component" value="Unassembled WGS sequence"/>
</dbReference>
<dbReference type="PANTHER" id="PTHR45629">
    <property type="entry name" value="SNF2/RAD54 FAMILY MEMBER"/>
    <property type="match status" value="1"/>
</dbReference>
<dbReference type="GO" id="GO:0015616">
    <property type="term" value="F:DNA translocase activity"/>
    <property type="evidence" value="ECO:0007669"/>
    <property type="project" value="TreeGrafter"/>
</dbReference>
<dbReference type="InterPro" id="IPR050496">
    <property type="entry name" value="SNF2_RAD54_helicase_repair"/>
</dbReference>
<dbReference type="VEuPathDB" id="AmoebaDB:EHI7A_064630"/>
<organism evidence="5 6">
    <name type="scientific">Entamoeba histolytica</name>
    <dbReference type="NCBI Taxonomy" id="5759"/>
    <lineage>
        <taxon>Eukaryota</taxon>
        <taxon>Amoebozoa</taxon>
        <taxon>Evosea</taxon>
        <taxon>Archamoebae</taxon>
        <taxon>Mastigamoebida</taxon>
        <taxon>Entamoebidae</taxon>
        <taxon>Entamoeba</taxon>
    </lineage>
</organism>
<dbReference type="PANTHER" id="PTHR45629:SF7">
    <property type="entry name" value="DNA EXCISION REPAIR PROTEIN ERCC-6-RELATED"/>
    <property type="match status" value="1"/>
</dbReference>
<keyword evidence="1" id="KW-0378">Hydrolase</keyword>
<protein>
    <submittedName>
        <fullName evidence="5">DNA repair protein putative</fullName>
    </submittedName>
</protein>
<gene>
    <name evidence="5" type="ORF">CL6EHI_103840</name>
</gene>
<feature type="region of interest" description="Disordered" evidence="2">
    <location>
        <begin position="47"/>
        <end position="69"/>
    </location>
</feature>
<dbReference type="SMART" id="SM00487">
    <property type="entry name" value="DEXDc"/>
    <property type="match status" value="1"/>
</dbReference>
<dbReference type="CDD" id="cd18004">
    <property type="entry name" value="DEXHc_RAD54"/>
    <property type="match status" value="1"/>
</dbReference>
<dbReference type="GO" id="GO:0045003">
    <property type="term" value="P:double-strand break repair via synthesis-dependent strand annealing"/>
    <property type="evidence" value="ECO:0007669"/>
    <property type="project" value="TreeGrafter"/>
</dbReference>
<dbReference type="GO" id="GO:0005524">
    <property type="term" value="F:ATP binding"/>
    <property type="evidence" value="ECO:0007669"/>
    <property type="project" value="InterPro"/>
</dbReference>
<dbReference type="InterPro" id="IPR027417">
    <property type="entry name" value="P-loop_NTPase"/>
</dbReference>
<sequence>MKRSQAPSVRLAKRGVKEEDIKLAFKFGCHAIDQLLNKGTFEQKTEIEEQGKTKQLNMDEENNGGAKNEVVKENGPKLYYWCIFKPKNKDPKPGILEVSFDKLLLFDMEAKQTGSVDITRGEVYEIELADKENKENHIKVETQTIKIKNKEIIIDTGKCFVMSQKEVKVLISFPAEKYVNGSIFLQKPPTEEECEKIVQKKEEKKKTVFVGRVLLSKKAKGFVVPYKNAVIQRKRHEPLFNPNEPDAVVLYQPTVTSRKEVAVVVDPLLGLKLRPHQKAGVKFMYDCVMGLKQGFKGNGCILADGMGLGKTIQAVTLIWTLLRQGPNGEPTCKKVMVVAPSSLVGNWENEFKKWLGDAAPRVVGVSCSGAKTDQAISDMDFGYAEIMVISYDQLRIHIDKIEKIKGWGLLICDEGHRLKNADIKSSQAVNRVPTKRRVILSGTPIQNELGEFYAMVSFVNPDVLGSLSAFKRIYEEPIMKSRQFDCTPEEKYAGNQRSKELTRLTKLFILRRTSKVNQKYLPPKVQHVVFCSLTPLQKKIYTALCNLKNKPKGKDEKKSCQFQILTALKKVSNHPWLIQDFVKTFPEVLDGILPKGDALWDMELSGKTAFLAKLLAFLRKHKEKIVIVSNYTETLNFIAHHCKKCGYPYIQLDGSVAATKRTQMVNRFNNPELDEFIFLLSSKAGGCGLNLVGGANLVMFDPDWNPANDEQAMGRVWRDGQKKKCHIYRTLSAGTVEEKMYQRQIKKLELAGKVVEGGDDNDESTFDDKQLKELCAYKDTACETHDLLGCTCGAGSRQSINWAKSDGKLEVLRKEWKHFNGKKPLEDDVLRELDSKTISFLFSKEDEQLKDDGNEEVVEEKMPGEEEEEVEEDLKMKEESEEEL</sequence>
<dbReference type="InterPro" id="IPR001650">
    <property type="entry name" value="Helicase_C-like"/>
</dbReference>
<dbReference type="Pfam" id="PF00176">
    <property type="entry name" value="SNF2-rel_dom"/>
    <property type="match status" value="1"/>
</dbReference>
<feature type="domain" description="Helicase C-terminal" evidence="4">
    <location>
        <begin position="613"/>
        <end position="772"/>
    </location>
</feature>
<comment type="caution">
    <text evidence="5">The sequence shown here is derived from an EMBL/GenBank/DDBJ whole genome shotgun (WGS) entry which is preliminary data.</text>
</comment>
<dbReference type="InterPro" id="IPR049730">
    <property type="entry name" value="SNF2/RAD54-like_C"/>
</dbReference>
<evidence type="ECO:0000259" key="3">
    <source>
        <dbReference type="PROSITE" id="PS51192"/>
    </source>
</evidence>
<name>A0A5K1UAY6_ENTHI</name>
<dbReference type="VEuPathDB" id="AmoebaDB:KM1_123620"/>
<dbReference type="Pfam" id="PF00271">
    <property type="entry name" value="Helicase_C"/>
    <property type="match status" value="1"/>
</dbReference>
<dbReference type="EMBL" id="BDEQ01000001">
    <property type="protein sequence ID" value="GAT92726.1"/>
    <property type="molecule type" value="Genomic_DNA"/>
</dbReference>
<dbReference type="GO" id="GO:0007131">
    <property type="term" value="P:reciprocal meiotic recombination"/>
    <property type="evidence" value="ECO:0007669"/>
    <property type="project" value="TreeGrafter"/>
</dbReference>
<evidence type="ECO:0000256" key="2">
    <source>
        <dbReference type="SAM" id="MobiDB-lite"/>
    </source>
</evidence>
<dbReference type="VEuPathDB" id="AmoebaDB:EHI_103840"/>
<dbReference type="GO" id="GO:0016787">
    <property type="term" value="F:hydrolase activity"/>
    <property type="evidence" value="ECO:0007669"/>
    <property type="project" value="UniProtKB-KW"/>
</dbReference>
<feature type="region of interest" description="Disordered" evidence="2">
    <location>
        <begin position="848"/>
        <end position="884"/>
    </location>
</feature>
<dbReference type="SMART" id="SM00490">
    <property type="entry name" value="HELICc"/>
    <property type="match status" value="1"/>
</dbReference>
<dbReference type="AlphaFoldDB" id="A0A5K1UAY6"/>
<feature type="domain" description="Helicase ATP-binding" evidence="3">
    <location>
        <begin position="291"/>
        <end position="462"/>
    </location>
</feature>
<dbReference type="Gene3D" id="1.20.120.850">
    <property type="entry name" value="SWI2/SNF2 ATPases, N-terminal domain"/>
    <property type="match status" value="1"/>
</dbReference>
<dbReference type="InterPro" id="IPR000330">
    <property type="entry name" value="SNF2_N"/>
</dbReference>
<dbReference type="OMA" id="YTEHERM"/>
<evidence type="ECO:0000313" key="5">
    <source>
        <dbReference type="EMBL" id="GAT92726.1"/>
    </source>
</evidence>
<evidence type="ECO:0000313" key="6">
    <source>
        <dbReference type="Proteomes" id="UP000078387"/>
    </source>
</evidence>
<dbReference type="CDD" id="cd18793">
    <property type="entry name" value="SF2_C_SNF"/>
    <property type="match status" value="1"/>
</dbReference>
<reference evidence="5 6" key="1">
    <citation type="submission" date="2016-05" db="EMBL/GenBank/DDBJ databases">
        <title>First whole genome sequencing of Entamoeba histolytica HM1:IMSS-clone-6.</title>
        <authorList>
            <person name="Mukherjee Avik.K."/>
            <person name="Izumyama S."/>
            <person name="Nakada-Tsukui K."/>
            <person name="Nozaki T."/>
        </authorList>
    </citation>
    <scope>NUCLEOTIDE SEQUENCE [LARGE SCALE GENOMIC DNA]</scope>
    <source>
        <strain evidence="5 6">HM1:IMSS clone 6</strain>
    </source>
</reference>
<dbReference type="PROSITE" id="PS51194">
    <property type="entry name" value="HELICASE_CTER"/>
    <property type="match status" value="1"/>
</dbReference>
<dbReference type="Gene3D" id="3.40.50.10810">
    <property type="entry name" value="Tandem AAA-ATPase domain"/>
    <property type="match status" value="1"/>
</dbReference>
<evidence type="ECO:0000259" key="4">
    <source>
        <dbReference type="PROSITE" id="PS51194"/>
    </source>
</evidence>
<proteinExistence type="predicted"/>
<dbReference type="GO" id="GO:0005634">
    <property type="term" value="C:nucleus"/>
    <property type="evidence" value="ECO:0007669"/>
    <property type="project" value="TreeGrafter"/>
</dbReference>